<organism evidence="1 2">
    <name type="scientific">Boeremia exigua</name>
    <dbReference type="NCBI Taxonomy" id="749465"/>
    <lineage>
        <taxon>Eukaryota</taxon>
        <taxon>Fungi</taxon>
        <taxon>Dikarya</taxon>
        <taxon>Ascomycota</taxon>
        <taxon>Pezizomycotina</taxon>
        <taxon>Dothideomycetes</taxon>
        <taxon>Pleosporomycetidae</taxon>
        <taxon>Pleosporales</taxon>
        <taxon>Pleosporineae</taxon>
        <taxon>Didymellaceae</taxon>
        <taxon>Boeremia</taxon>
    </lineage>
</organism>
<protein>
    <submittedName>
        <fullName evidence="1">Uncharacterized protein</fullName>
    </submittedName>
</protein>
<proteinExistence type="predicted"/>
<gene>
    <name evidence="1" type="ORF">OPT61_g5254</name>
</gene>
<comment type="caution">
    <text evidence="1">The sequence shown here is derived from an EMBL/GenBank/DDBJ whole genome shotgun (WGS) entry which is preliminary data.</text>
</comment>
<reference evidence="1" key="1">
    <citation type="submission" date="2022-11" db="EMBL/GenBank/DDBJ databases">
        <title>Genome Sequence of Boeremia exigua.</title>
        <authorList>
            <person name="Buettner E."/>
        </authorList>
    </citation>
    <scope>NUCLEOTIDE SEQUENCE</scope>
    <source>
        <strain evidence="1">CU02</strain>
    </source>
</reference>
<dbReference type="EMBL" id="JAPHNI010000331">
    <property type="protein sequence ID" value="KAJ8112352.1"/>
    <property type="molecule type" value="Genomic_DNA"/>
</dbReference>
<keyword evidence="2" id="KW-1185">Reference proteome</keyword>
<accession>A0ACC2IB21</accession>
<evidence type="ECO:0000313" key="1">
    <source>
        <dbReference type="EMBL" id="KAJ8112352.1"/>
    </source>
</evidence>
<name>A0ACC2IB21_9PLEO</name>
<evidence type="ECO:0000313" key="2">
    <source>
        <dbReference type="Proteomes" id="UP001153331"/>
    </source>
</evidence>
<sequence length="570" mass="61258">MSQQDNPALEFKEVSLNNCKQNADTEKSAPRFEKGPRFWAIIVVLSLISLTTSLEATVTSTVMPSLVADLGGGETYIWVSNAYFLSMTSLMPMFGQLANVFGRRWPLIISGLVFMLGSGICGGATNMTMMIAGRTIQGIGGSGIGVLCEVVICDLVPLRERGTYMGAVFGMVGIGAALGPLFGGLLVSYSTWRWAFYMSLPIGGVATVLLVAFLRVKYDKSQTWATKFSSLDWLGNALFVGGTVPVLIALSWAGGKHPWSSYQVLVPLLVGLATMGVFLTIEGNSRLTPNPIMPLHLFSNSISFTIFILTFLHGVVIMWALYFLPVYFQGVLVVDAYSAGIRLLPIILALLPGAIMGGLLLSRFGRYKPILMLCFALVAVGFGLFTLLDENSSTGAWVGFQVVESFGAGFGMGAMLPALLAPLTDKDTALATATWGFMRSFGVLWGVAIAGTIYTTRAAQLAREGAISDTAVAVRFMAGGAYSAAEDDFLYSLSQKTRTEVVWVQNIALRRSWQVAVGFGALGFIAAAVIKQTPLREKNDTEFGMVDKKDRPSEEDAKDTARHEVATTAS</sequence>
<dbReference type="Proteomes" id="UP001153331">
    <property type="component" value="Unassembled WGS sequence"/>
</dbReference>